<reference evidence="1" key="1">
    <citation type="journal article" date="2021" name="J Fungi (Basel)">
        <title>Virulence traits and population genomics of the black yeast Aureobasidium melanogenum.</title>
        <authorList>
            <person name="Cernosa A."/>
            <person name="Sun X."/>
            <person name="Gostincar C."/>
            <person name="Fang C."/>
            <person name="Gunde-Cimerman N."/>
            <person name="Song Z."/>
        </authorList>
    </citation>
    <scope>NUCLEOTIDE SEQUENCE</scope>
    <source>
        <strain evidence="1">EXF-9298</strain>
    </source>
</reference>
<name>A0A9P8G4D3_AURME</name>
<evidence type="ECO:0000313" key="1">
    <source>
        <dbReference type="EMBL" id="KAG9990995.1"/>
    </source>
</evidence>
<keyword evidence="2" id="KW-1185">Reference proteome</keyword>
<gene>
    <name evidence="1" type="ORF">KCU98_g702</name>
</gene>
<protein>
    <submittedName>
        <fullName evidence="1">Uncharacterized protein</fullName>
    </submittedName>
</protein>
<reference evidence="1" key="2">
    <citation type="submission" date="2021-08" db="EMBL/GenBank/DDBJ databases">
        <authorList>
            <person name="Gostincar C."/>
            <person name="Sun X."/>
            <person name="Song Z."/>
            <person name="Gunde-Cimerman N."/>
        </authorList>
    </citation>
    <scope>NUCLEOTIDE SEQUENCE</scope>
    <source>
        <strain evidence="1">EXF-9298</strain>
    </source>
</reference>
<comment type="caution">
    <text evidence="1">The sequence shown here is derived from an EMBL/GenBank/DDBJ whole genome shotgun (WGS) entry which is preliminary data.</text>
</comment>
<feature type="non-terminal residue" evidence="1">
    <location>
        <position position="179"/>
    </location>
</feature>
<dbReference type="AlphaFoldDB" id="A0A9P8G4D3"/>
<proteinExistence type="predicted"/>
<dbReference type="EMBL" id="JAHFXS010000009">
    <property type="protein sequence ID" value="KAG9990995.1"/>
    <property type="molecule type" value="Genomic_DNA"/>
</dbReference>
<organism evidence="1 2">
    <name type="scientific">Aureobasidium melanogenum</name>
    <name type="common">Aureobasidium pullulans var. melanogenum</name>
    <dbReference type="NCBI Taxonomy" id="46634"/>
    <lineage>
        <taxon>Eukaryota</taxon>
        <taxon>Fungi</taxon>
        <taxon>Dikarya</taxon>
        <taxon>Ascomycota</taxon>
        <taxon>Pezizomycotina</taxon>
        <taxon>Dothideomycetes</taxon>
        <taxon>Dothideomycetidae</taxon>
        <taxon>Dothideales</taxon>
        <taxon>Saccotheciaceae</taxon>
        <taxon>Aureobasidium</taxon>
    </lineage>
</organism>
<dbReference type="Proteomes" id="UP000729357">
    <property type="component" value="Unassembled WGS sequence"/>
</dbReference>
<sequence>MRRDAYVNALGSVLKTRPVNDELSTIVSGMLLDAHTIMATLRQVTTDKNGDEYLVLALEMDAVLQKRILHQAVTGADPTFTLCPSALTSWRIPLQSYETNTGKEAPQFHFNGDETRLSGYRHGTEKDSHMDDTIFDFTEDHELIAFRQKSNVRINALEQFTNPMNANGFAASVTKCPRQ</sequence>
<accession>A0A9P8G4D3</accession>
<evidence type="ECO:0000313" key="2">
    <source>
        <dbReference type="Proteomes" id="UP000729357"/>
    </source>
</evidence>